<dbReference type="AlphaFoldDB" id="A0A4R2M7H9"/>
<dbReference type="PROSITE" id="PS50928">
    <property type="entry name" value="ABC_TM1"/>
    <property type="match status" value="1"/>
</dbReference>
<proteinExistence type="inferred from homology"/>
<evidence type="ECO:0000256" key="8">
    <source>
        <dbReference type="RuleBase" id="RU363032"/>
    </source>
</evidence>
<evidence type="ECO:0000313" key="10">
    <source>
        <dbReference type="EMBL" id="TCP02071.1"/>
    </source>
</evidence>
<dbReference type="InterPro" id="IPR010065">
    <property type="entry name" value="AA_ABC_transptr_permease_3TM"/>
</dbReference>
<evidence type="ECO:0000256" key="5">
    <source>
        <dbReference type="ARBA" id="ARBA00022692"/>
    </source>
</evidence>
<evidence type="ECO:0000256" key="1">
    <source>
        <dbReference type="ARBA" id="ARBA00004429"/>
    </source>
</evidence>
<protein>
    <submittedName>
        <fullName evidence="10">Amino acid ABC transporter membrane protein 2 (PAAT family)</fullName>
    </submittedName>
</protein>
<dbReference type="InterPro" id="IPR043429">
    <property type="entry name" value="ArtM/GltK/GlnP/TcyL/YhdX-like"/>
</dbReference>
<dbReference type="OrthoDB" id="9809799at2"/>
<keyword evidence="7 8" id="KW-0472">Membrane</keyword>
<feature type="transmembrane region" description="Helical" evidence="8">
    <location>
        <begin position="95"/>
        <end position="115"/>
    </location>
</feature>
<dbReference type="Pfam" id="PF00528">
    <property type="entry name" value="BPD_transp_1"/>
    <property type="match status" value="1"/>
</dbReference>
<comment type="caution">
    <text evidence="10">The sequence shown here is derived from an EMBL/GenBank/DDBJ whole genome shotgun (WGS) entry which is preliminary data.</text>
</comment>
<gene>
    <name evidence="10" type="ORF">EV684_10776</name>
</gene>
<keyword evidence="4" id="KW-1003">Cell membrane</keyword>
<dbReference type="PANTHER" id="PTHR30614:SF21">
    <property type="entry name" value="AMINO ACID ABC TRANSPORTER PERMEASE"/>
    <property type="match status" value="1"/>
</dbReference>
<dbReference type="GO" id="GO:0006865">
    <property type="term" value="P:amino acid transport"/>
    <property type="evidence" value="ECO:0007669"/>
    <property type="project" value="TreeGrafter"/>
</dbReference>
<evidence type="ECO:0000256" key="6">
    <source>
        <dbReference type="ARBA" id="ARBA00022989"/>
    </source>
</evidence>
<dbReference type="Gene3D" id="1.10.3720.10">
    <property type="entry name" value="MetI-like"/>
    <property type="match status" value="1"/>
</dbReference>
<keyword evidence="6 8" id="KW-1133">Transmembrane helix</keyword>
<evidence type="ECO:0000313" key="11">
    <source>
        <dbReference type="Proteomes" id="UP000295106"/>
    </source>
</evidence>
<dbReference type="PANTHER" id="PTHR30614">
    <property type="entry name" value="MEMBRANE COMPONENT OF AMINO ACID ABC TRANSPORTER"/>
    <property type="match status" value="1"/>
</dbReference>
<accession>A0A4R2M7H9</accession>
<evidence type="ECO:0000256" key="2">
    <source>
        <dbReference type="ARBA" id="ARBA00010072"/>
    </source>
</evidence>
<dbReference type="SUPFAM" id="SSF161098">
    <property type="entry name" value="MetI-like"/>
    <property type="match status" value="1"/>
</dbReference>
<evidence type="ECO:0000256" key="4">
    <source>
        <dbReference type="ARBA" id="ARBA00022475"/>
    </source>
</evidence>
<comment type="similarity">
    <text evidence="2">Belongs to the binding-protein-dependent transport system permease family. HisMQ subfamily.</text>
</comment>
<dbReference type="InterPro" id="IPR035906">
    <property type="entry name" value="MetI-like_sf"/>
</dbReference>
<sequence>MDFSFLHDDLGYLLWGTFPDGPPGGALLTLLLSAGSGLASALLGLGLGVALVMLDGVALALLSAVLGLLRAIPVLMLIFWTYFLLPIVFGLDVPGVLSVMAALSLVGGAYLAHAVAAGIRGVGGGQWAAGMALGFTRWGALRHVVLPQALRMMLPSFVNQWVTLIKDSSLAYIVGVGELSFLATQVNARVMVHPTEVFLFVGAVYWLLCSALDWAAGRAAQPLLTSAKRAAPAAGG</sequence>
<dbReference type="GO" id="GO:0022857">
    <property type="term" value="F:transmembrane transporter activity"/>
    <property type="evidence" value="ECO:0007669"/>
    <property type="project" value="InterPro"/>
</dbReference>
<feature type="domain" description="ABC transmembrane type-1" evidence="9">
    <location>
        <begin position="26"/>
        <end position="216"/>
    </location>
</feature>
<feature type="transmembrane region" description="Helical" evidence="8">
    <location>
        <begin position="26"/>
        <end position="52"/>
    </location>
</feature>
<reference evidence="10 11" key="1">
    <citation type="submission" date="2019-03" db="EMBL/GenBank/DDBJ databases">
        <title>Genomic Encyclopedia of Type Strains, Phase IV (KMG-IV): sequencing the most valuable type-strain genomes for metagenomic binning, comparative biology and taxonomic classification.</title>
        <authorList>
            <person name="Goeker M."/>
        </authorList>
    </citation>
    <scope>NUCLEOTIDE SEQUENCE [LARGE SCALE GENOMIC DNA]</scope>
    <source>
        <strain evidence="10 11">DSM 1709</strain>
    </source>
</reference>
<name>A0A4R2M7H9_RUBGE</name>
<dbReference type="InterPro" id="IPR000515">
    <property type="entry name" value="MetI-like"/>
</dbReference>
<keyword evidence="3 8" id="KW-0813">Transport</keyword>
<feature type="transmembrane region" description="Helical" evidence="8">
    <location>
        <begin position="197"/>
        <end position="216"/>
    </location>
</feature>
<comment type="subcellular location">
    <subcellularLocation>
        <location evidence="1">Cell inner membrane</location>
        <topology evidence="1">Multi-pass membrane protein</topology>
    </subcellularLocation>
    <subcellularLocation>
        <location evidence="8">Cell membrane</location>
        <topology evidence="8">Multi-pass membrane protein</topology>
    </subcellularLocation>
</comment>
<keyword evidence="5 8" id="KW-0812">Transmembrane</keyword>
<dbReference type="GeneID" id="99686316"/>
<dbReference type="Proteomes" id="UP000295106">
    <property type="component" value="Unassembled WGS sequence"/>
</dbReference>
<dbReference type="EMBL" id="SLXD01000007">
    <property type="protein sequence ID" value="TCP02071.1"/>
    <property type="molecule type" value="Genomic_DNA"/>
</dbReference>
<evidence type="ECO:0000256" key="7">
    <source>
        <dbReference type="ARBA" id="ARBA00023136"/>
    </source>
</evidence>
<organism evidence="10 11">
    <name type="scientific">Rubrivivax gelatinosus</name>
    <name type="common">Rhodocyclus gelatinosus</name>
    <name type="synonym">Rhodopseudomonas gelatinosa</name>
    <dbReference type="NCBI Taxonomy" id="28068"/>
    <lineage>
        <taxon>Bacteria</taxon>
        <taxon>Pseudomonadati</taxon>
        <taxon>Pseudomonadota</taxon>
        <taxon>Betaproteobacteria</taxon>
        <taxon>Burkholderiales</taxon>
        <taxon>Sphaerotilaceae</taxon>
        <taxon>Rubrivivax</taxon>
    </lineage>
</organism>
<dbReference type="GO" id="GO:0043190">
    <property type="term" value="C:ATP-binding cassette (ABC) transporter complex"/>
    <property type="evidence" value="ECO:0007669"/>
    <property type="project" value="InterPro"/>
</dbReference>
<dbReference type="RefSeq" id="WP_132647535.1">
    <property type="nucleotide sequence ID" value="NZ_CP181386.1"/>
</dbReference>
<dbReference type="CDD" id="cd06261">
    <property type="entry name" value="TM_PBP2"/>
    <property type="match status" value="1"/>
</dbReference>
<dbReference type="NCBIfam" id="TIGR01726">
    <property type="entry name" value="HEQRo_perm_3TM"/>
    <property type="match status" value="1"/>
</dbReference>
<evidence type="ECO:0000259" key="9">
    <source>
        <dbReference type="PROSITE" id="PS50928"/>
    </source>
</evidence>
<feature type="transmembrane region" description="Helical" evidence="8">
    <location>
        <begin position="59"/>
        <end position="83"/>
    </location>
</feature>
<evidence type="ECO:0000256" key="3">
    <source>
        <dbReference type="ARBA" id="ARBA00022448"/>
    </source>
</evidence>